<feature type="transmembrane region" description="Helical" evidence="6">
    <location>
        <begin position="277"/>
        <end position="299"/>
    </location>
</feature>
<evidence type="ECO:0000259" key="7">
    <source>
        <dbReference type="PROSITE" id="PS50850"/>
    </source>
</evidence>
<feature type="transmembrane region" description="Helical" evidence="6">
    <location>
        <begin position="189"/>
        <end position="210"/>
    </location>
</feature>
<keyword evidence="9" id="KW-1185">Reference proteome</keyword>
<sequence>MEKSMTARNFNEKLPFKVKLAYGLSGYYSFITWTAFSYYGLYFFTDVVGLSAVFAGAIISLGTLWDAITDPVVGGISDNLKSKYGRRRPLIIGVALPFVILSILMFTNWGFSEPVANVYFVIMILLYYTAQTVLDISSSALGSEMTLDYDERSTLATYKNYFGLMATVAISPTLVLVAYFGGWFENADFGWSLTLGVYMIVALVFIFILWRTTRGYERHREEGISKFSIADIKELFKNKAARIVAIIFALGIFSNTINYAIQVYYFTNYVQLTEGQIASITLVFGVASIIGAWIVDILMKKFGKKLAWIIGVGSEGIVLFAMVGLFIHPGQIGLIYALVILMAVGNAAVYQVPWAMIPDCVDVTELYTNKRMDGIIFGIIAFLQKASGALGAAFLGVLLSAIGYSEAAVQSPETVSGIKNIFGFLVGGLYIV</sequence>
<gene>
    <name evidence="8" type="ORF">B0W44_13870</name>
</gene>
<dbReference type="Pfam" id="PF13347">
    <property type="entry name" value="MFS_2"/>
    <property type="match status" value="1"/>
</dbReference>
<feature type="transmembrane region" description="Helical" evidence="6">
    <location>
        <begin position="161"/>
        <end position="183"/>
    </location>
</feature>
<dbReference type="PROSITE" id="PS50850">
    <property type="entry name" value="MFS"/>
    <property type="match status" value="1"/>
</dbReference>
<dbReference type="GO" id="GO:0015293">
    <property type="term" value="F:symporter activity"/>
    <property type="evidence" value="ECO:0007669"/>
    <property type="project" value="InterPro"/>
</dbReference>
<name>A0A1U9K9H8_9BACL</name>
<dbReference type="GO" id="GO:0005886">
    <property type="term" value="C:plasma membrane"/>
    <property type="evidence" value="ECO:0007669"/>
    <property type="project" value="UniProtKB-SubCell"/>
</dbReference>
<keyword evidence="3 6" id="KW-0812">Transmembrane</keyword>
<dbReference type="STRING" id="1471761.B0W44_13870"/>
<feature type="transmembrane region" description="Helical" evidence="6">
    <location>
        <begin position="117"/>
        <end position="141"/>
    </location>
</feature>
<protein>
    <recommendedName>
        <fullName evidence="7">Major facilitator superfamily (MFS) profile domain-containing protein</fullName>
    </recommendedName>
</protein>
<dbReference type="SUPFAM" id="SSF103473">
    <property type="entry name" value="MFS general substrate transporter"/>
    <property type="match status" value="1"/>
</dbReference>
<dbReference type="GO" id="GO:0008643">
    <property type="term" value="P:carbohydrate transport"/>
    <property type="evidence" value="ECO:0007669"/>
    <property type="project" value="InterPro"/>
</dbReference>
<dbReference type="InterPro" id="IPR039672">
    <property type="entry name" value="MFS_2"/>
</dbReference>
<evidence type="ECO:0000313" key="9">
    <source>
        <dbReference type="Proteomes" id="UP000188603"/>
    </source>
</evidence>
<feature type="transmembrane region" description="Helical" evidence="6">
    <location>
        <begin position="243"/>
        <end position="265"/>
    </location>
</feature>
<evidence type="ECO:0000313" key="8">
    <source>
        <dbReference type="EMBL" id="AQS56678.1"/>
    </source>
</evidence>
<feature type="transmembrane region" description="Helical" evidence="6">
    <location>
        <begin position="47"/>
        <end position="68"/>
    </location>
</feature>
<keyword evidence="4 6" id="KW-1133">Transmembrane helix</keyword>
<dbReference type="Gene3D" id="1.20.1250.20">
    <property type="entry name" value="MFS general substrate transporter like domains"/>
    <property type="match status" value="1"/>
</dbReference>
<dbReference type="InterPro" id="IPR020846">
    <property type="entry name" value="MFS_dom"/>
</dbReference>
<feature type="transmembrane region" description="Helical" evidence="6">
    <location>
        <begin position="375"/>
        <end position="402"/>
    </location>
</feature>
<dbReference type="NCBIfam" id="TIGR00792">
    <property type="entry name" value="gph"/>
    <property type="match status" value="1"/>
</dbReference>
<organism evidence="8 9">
    <name type="scientific">Novibacillus thermophilus</name>
    <dbReference type="NCBI Taxonomy" id="1471761"/>
    <lineage>
        <taxon>Bacteria</taxon>
        <taxon>Bacillati</taxon>
        <taxon>Bacillota</taxon>
        <taxon>Bacilli</taxon>
        <taxon>Bacillales</taxon>
        <taxon>Thermoactinomycetaceae</taxon>
        <taxon>Novibacillus</taxon>
    </lineage>
</organism>
<proteinExistence type="predicted"/>
<reference evidence="8 9" key="1">
    <citation type="journal article" date="2015" name="Int. J. Syst. Evol. Microbiol.">
        <title>Novibacillus thermophilus gen. nov., sp. nov., a Gram-staining-negative and moderately thermophilic member of the family Thermoactinomycetaceae.</title>
        <authorList>
            <person name="Yang G."/>
            <person name="Chen J."/>
            <person name="Zhou S."/>
        </authorList>
    </citation>
    <scope>NUCLEOTIDE SEQUENCE [LARGE SCALE GENOMIC DNA]</scope>
    <source>
        <strain evidence="8 9">SG-1</strain>
    </source>
</reference>
<evidence type="ECO:0000256" key="3">
    <source>
        <dbReference type="ARBA" id="ARBA00022692"/>
    </source>
</evidence>
<accession>A0A1U9K9H8</accession>
<dbReference type="RefSeq" id="WP_169835587.1">
    <property type="nucleotide sequence ID" value="NZ_CP019699.1"/>
</dbReference>
<feature type="domain" description="Major facilitator superfamily (MFS) profile" evidence="7">
    <location>
        <begin position="14"/>
        <end position="432"/>
    </location>
</feature>
<comment type="subcellular location">
    <subcellularLocation>
        <location evidence="1">Cell membrane</location>
        <topology evidence="1">Multi-pass membrane protein</topology>
    </subcellularLocation>
</comment>
<feature type="transmembrane region" description="Helical" evidence="6">
    <location>
        <begin position="333"/>
        <end position="354"/>
    </location>
</feature>
<dbReference type="AlphaFoldDB" id="A0A1U9K9H8"/>
<evidence type="ECO:0000256" key="2">
    <source>
        <dbReference type="ARBA" id="ARBA00022448"/>
    </source>
</evidence>
<feature type="transmembrane region" description="Helical" evidence="6">
    <location>
        <begin position="89"/>
        <end position="111"/>
    </location>
</feature>
<dbReference type="InterPro" id="IPR036259">
    <property type="entry name" value="MFS_trans_sf"/>
</dbReference>
<dbReference type="KEGG" id="ntr:B0W44_13870"/>
<evidence type="ECO:0000256" key="5">
    <source>
        <dbReference type="ARBA" id="ARBA00023136"/>
    </source>
</evidence>
<keyword evidence="5 6" id="KW-0472">Membrane</keyword>
<dbReference type="PANTHER" id="PTHR11328:SF24">
    <property type="entry name" value="MAJOR FACILITATOR SUPERFAMILY (MFS) PROFILE DOMAIN-CONTAINING PROTEIN"/>
    <property type="match status" value="1"/>
</dbReference>
<dbReference type="Proteomes" id="UP000188603">
    <property type="component" value="Chromosome"/>
</dbReference>
<evidence type="ECO:0000256" key="1">
    <source>
        <dbReference type="ARBA" id="ARBA00004651"/>
    </source>
</evidence>
<evidence type="ECO:0000256" key="4">
    <source>
        <dbReference type="ARBA" id="ARBA00022989"/>
    </source>
</evidence>
<dbReference type="GO" id="GO:0006814">
    <property type="term" value="P:sodium ion transport"/>
    <property type="evidence" value="ECO:0007669"/>
    <property type="project" value="InterPro"/>
</dbReference>
<dbReference type="PANTHER" id="PTHR11328">
    <property type="entry name" value="MAJOR FACILITATOR SUPERFAMILY DOMAIN-CONTAINING PROTEIN"/>
    <property type="match status" value="1"/>
</dbReference>
<keyword evidence="2" id="KW-0813">Transport</keyword>
<feature type="transmembrane region" description="Helical" evidence="6">
    <location>
        <begin position="306"/>
        <end position="327"/>
    </location>
</feature>
<dbReference type="EMBL" id="CP019699">
    <property type="protein sequence ID" value="AQS56678.1"/>
    <property type="molecule type" value="Genomic_DNA"/>
</dbReference>
<dbReference type="InterPro" id="IPR001927">
    <property type="entry name" value="Na/Gal_symport"/>
</dbReference>
<evidence type="ECO:0000256" key="6">
    <source>
        <dbReference type="SAM" id="Phobius"/>
    </source>
</evidence>
<feature type="transmembrane region" description="Helical" evidence="6">
    <location>
        <begin position="20"/>
        <end position="41"/>
    </location>
</feature>